<comment type="caution">
    <text evidence="2">The sequence shown here is derived from an EMBL/GenBank/DDBJ whole genome shotgun (WGS) entry which is preliminary data.</text>
</comment>
<organism evidence="2 3">
    <name type="scientific">Actinoplanes digitatis</name>
    <dbReference type="NCBI Taxonomy" id="1868"/>
    <lineage>
        <taxon>Bacteria</taxon>
        <taxon>Bacillati</taxon>
        <taxon>Actinomycetota</taxon>
        <taxon>Actinomycetes</taxon>
        <taxon>Micromonosporales</taxon>
        <taxon>Micromonosporaceae</taxon>
        <taxon>Actinoplanes</taxon>
    </lineage>
</organism>
<reference evidence="2 3" key="1">
    <citation type="submission" date="2020-08" db="EMBL/GenBank/DDBJ databases">
        <title>Sequencing the genomes of 1000 actinobacteria strains.</title>
        <authorList>
            <person name="Klenk H.-P."/>
        </authorList>
    </citation>
    <scope>NUCLEOTIDE SEQUENCE [LARGE SCALE GENOMIC DNA]</scope>
    <source>
        <strain evidence="2 3">DSM 43149</strain>
    </source>
</reference>
<dbReference type="AlphaFoldDB" id="A0A7W7MRU2"/>
<dbReference type="RefSeq" id="WP_239087161.1">
    <property type="nucleotide sequence ID" value="NZ_BOMK01000003.1"/>
</dbReference>
<protein>
    <recommendedName>
        <fullName evidence="1">Excalibur calcium-binding domain-containing protein</fullName>
    </recommendedName>
</protein>
<name>A0A7W7MRU2_9ACTN</name>
<evidence type="ECO:0000259" key="1">
    <source>
        <dbReference type="Pfam" id="PF05901"/>
    </source>
</evidence>
<dbReference type="EMBL" id="JACHNH010000001">
    <property type="protein sequence ID" value="MBB4764631.1"/>
    <property type="molecule type" value="Genomic_DNA"/>
</dbReference>
<dbReference type="InterPro" id="IPR008613">
    <property type="entry name" value="Excalibur_Ca-bd_domain"/>
</dbReference>
<sequence length="36" mass="4103">MRGTTKKVTNFKVSNALYKANKKSDRDKDGIACEKR</sequence>
<evidence type="ECO:0000313" key="3">
    <source>
        <dbReference type="Proteomes" id="UP000578112"/>
    </source>
</evidence>
<dbReference type="Proteomes" id="UP000578112">
    <property type="component" value="Unassembled WGS sequence"/>
</dbReference>
<dbReference type="Pfam" id="PF05901">
    <property type="entry name" value="Excalibur"/>
    <property type="match status" value="1"/>
</dbReference>
<proteinExistence type="predicted"/>
<evidence type="ECO:0000313" key="2">
    <source>
        <dbReference type="EMBL" id="MBB4764631.1"/>
    </source>
</evidence>
<accession>A0A7W7MRU2</accession>
<feature type="domain" description="Excalibur calcium-binding" evidence="1">
    <location>
        <begin position="18"/>
        <end position="34"/>
    </location>
</feature>
<gene>
    <name evidence="2" type="ORF">BJ971_005187</name>
</gene>
<keyword evidence="3" id="KW-1185">Reference proteome</keyword>